<sequence length="238" mass="25332">MPVRFLDRSTAGHQLAQAVLPFVGDRTAGRVVVLGLAPGGLPVAAEIAKALDAPLDVAVVRPLSVPGHDRPVGAIADGDPPLFDRESLKTLGVTPVEVGESVKRERAEVHRREALYRDGRAPLCLRGRTVVLVSDGLTDALTAHTAVRTLLGDRPARLVLAAPLCDARIAEELRREVDALVCLHLPRYAHAAGPWYGEFHEVTDREAAVLLRRHGPHDGAALPGSAERTSGPERMAGG</sequence>
<dbReference type="RefSeq" id="WP_270140604.1">
    <property type="nucleotide sequence ID" value="NZ_CP115450.1"/>
</dbReference>
<evidence type="ECO:0000256" key="1">
    <source>
        <dbReference type="SAM" id="MobiDB-lite"/>
    </source>
</evidence>
<dbReference type="CDD" id="cd06223">
    <property type="entry name" value="PRTases_typeI"/>
    <property type="match status" value="1"/>
</dbReference>
<organism evidence="2 3">
    <name type="scientific">Kitasatospora cathayae</name>
    <dbReference type="NCBI Taxonomy" id="3004092"/>
    <lineage>
        <taxon>Bacteria</taxon>
        <taxon>Bacillati</taxon>
        <taxon>Actinomycetota</taxon>
        <taxon>Actinomycetes</taxon>
        <taxon>Kitasatosporales</taxon>
        <taxon>Streptomycetaceae</taxon>
        <taxon>Kitasatospora</taxon>
    </lineage>
</organism>
<dbReference type="GO" id="GO:0016757">
    <property type="term" value="F:glycosyltransferase activity"/>
    <property type="evidence" value="ECO:0007669"/>
    <property type="project" value="UniProtKB-KW"/>
</dbReference>
<dbReference type="SUPFAM" id="SSF53271">
    <property type="entry name" value="PRTase-like"/>
    <property type="match status" value="1"/>
</dbReference>
<accession>A0ABY7PX34</accession>
<keyword evidence="2" id="KW-0328">Glycosyltransferase</keyword>
<feature type="region of interest" description="Disordered" evidence="1">
    <location>
        <begin position="216"/>
        <end position="238"/>
    </location>
</feature>
<reference evidence="3" key="1">
    <citation type="submission" date="2022-12" db="EMBL/GenBank/DDBJ databases">
        <authorList>
            <person name="Mo P."/>
        </authorList>
    </citation>
    <scope>NUCLEOTIDE SEQUENCE [LARGE SCALE GENOMIC DNA]</scope>
    <source>
        <strain evidence="3">HUAS 3-15</strain>
    </source>
</reference>
<dbReference type="Gene3D" id="3.30.1310.20">
    <property type="entry name" value="PRTase-like"/>
    <property type="match status" value="1"/>
</dbReference>
<name>A0ABY7PX34_9ACTN</name>
<evidence type="ECO:0000313" key="3">
    <source>
        <dbReference type="Proteomes" id="UP001212821"/>
    </source>
</evidence>
<evidence type="ECO:0000313" key="2">
    <source>
        <dbReference type="EMBL" id="WBP84988.1"/>
    </source>
</evidence>
<keyword evidence="3" id="KW-1185">Reference proteome</keyword>
<dbReference type="Proteomes" id="UP001212821">
    <property type="component" value="Chromosome"/>
</dbReference>
<dbReference type="InterPro" id="IPR000836">
    <property type="entry name" value="PRTase_dom"/>
</dbReference>
<dbReference type="InterPro" id="IPR029057">
    <property type="entry name" value="PRTase-like"/>
</dbReference>
<protein>
    <submittedName>
        <fullName evidence="2">Phosphoribosyltransferase family protein</fullName>
    </submittedName>
</protein>
<gene>
    <name evidence="2" type="ORF">O1G21_03395</name>
</gene>
<dbReference type="EMBL" id="CP115450">
    <property type="protein sequence ID" value="WBP84988.1"/>
    <property type="molecule type" value="Genomic_DNA"/>
</dbReference>
<keyword evidence="2" id="KW-0808">Transferase</keyword>
<dbReference type="Gene3D" id="3.40.50.2020">
    <property type="match status" value="1"/>
</dbReference>
<proteinExistence type="predicted"/>